<evidence type="ECO:0000259" key="24">
    <source>
        <dbReference type="PROSITE" id="PS50011"/>
    </source>
</evidence>
<evidence type="ECO:0000256" key="2">
    <source>
        <dbReference type="ARBA" id="ARBA00004479"/>
    </source>
</evidence>
<dbReference type="GO" id="GO:0006952">
    <property type="term" value="P:defense response"/>
    <property type="evidence" value="ECO:0007669"/>
    <property type="project" value="UniProtKB-ARBA"/>
</dbReference>
<keyword evidence="5" id="KW-1003">Cell membrane</keyword>
<dbReference type="SMART" id="SM00365">
    <property type="entry name" value="LRR_SD22"/>
    <property type="match status" value="11"/>
</dbReference>
<evidence type="ECO:0000313" key="25">
    <source>
        <dbReference type="EMBL" id="KAJ9559460.1"/>
    </source>
</evidence>
<keyword evidence="15 22" id="KW-0067">ATP-binding</keyword>
<comment type="catalytic activity">
    <reaction evidence="20">
        <text>L-threonyl-[protein] + ATP = O-phospho-L-threonyl-[protein] + ADP + H(+)</text>
        <dbReference type="Rhea" id="RHEA:46608"/>
        <dbReference type="Rhea" id="RHEA-COMP:11060"/>
        <dbReference type="Rhea" id="RHEA-COMP:11605"/>
        <dbReference type="ChEBI" id="CHEBI:15378"/>
        <dbReference type="ChEBI" id="CHEBI:30013"/>
        <dbReference type="ChEBI" id="CHEBI:30616"/>
        <dbReference type="ChEBI" id="CHEBI:61977"/>
        <dbReference type="ChEBI" id="CHEBI:456216"/>
        <dbReference type="EC" id="2.7.11.1"/>
    </reaction>
</comment>
<keyword evidence="6" id="KW-0723">Serine/threonine-protein kinase</keyword>
<dbReference type="FunFam" id="3.30.200.20:FF:000432">
    <property type="entry name" value="LRR receptor-like serine/threonine-protein kinase EFR"/>
    <property type="match status" value="2"/>
</dbReference>
<comment type="catalytic activity">
    <reaction evidence="21">
        <text>L-seryl-[protein] + ATP = O-phospho-L-seryl-[protein] + ADP + H(+)</text>
        <dbReference type="Rhea" id="RHEA:17989"/>
        <dbReference type="Rhea" id="RHEA-COMP:9863"/>
        <dbReference type="Rhea" id="RHEA-COMP:11604"/>
        <dbReference type="ChEBI" id="CHEBI:15378"/>
        <dbReference type="ChEBI" id="CHEBI:29999"/>
        <dbReference type="ChEBI" id="CHEBI:30616"/>
        <dbReference type="ChEBI" id="CHEBI:83421"/>
        <dbReference type="ChEBI" id="CHEBI:456216"/>
        <dbReference type="EC" id="2.7.11.1"/>
    </reaction>
</comment>
<dbReference type="InterPro" id="IPR017441">
    <property type="entry name" value="Protein_kinase_ATP_BS"/>
</dbReference>
<evidence type="ECO:0000256" key="16">
    <source>
        <dbReference type="ARBA" id="ARBA00022989"/>
    </source>
</evidence>
<feature type="binding site" evidence="22">
    <location>
        <position position="765"/>
    </location>
    <ligand>
        <name>ATP</name>
        <dbReference type="ChEBI" id="CHEBI:30616"/>
    </ligand>
</feature>
<dbReference type="InterPro" id="IPR013210">
    <property type="entry name" value="LRR_N_plant-typ"/>
</dbReference>
<dbReference type="InterPro" id="IPR008271">
    <property type="entry name" value="Ser/Thr_kinase_AS"/>
</dbReference>
<evidence type="ECO:0000256" key="21">
    <source>
        <dbReference type="ARBA" id="ARBA00048679"/>
    </source>
</evidence>
<organism evidence="25 26">
    <name type="scientific">Centaurea solstitialis</name>
    <name type="common">yellow star-thistle</name>
    <dbReference type="NCBI Taxonomy" id="347529"/>
    <lineage>
        <taxon>Eukaryota</taxon>
        <taxon>Viridiplantae</taxon>
        <taxon>Streptophyta</taxon>
        <taxon>Embryophyta</taxon>
        <taxon>Tracheophyta</taxon>
        <taxon>Spermatophyta</taxon>
        <taxon>Magnoliopsida</taxon>
        <taxon>eudicotyledons</taxon>
        <taxon>Gunneridae</taxon>
        <taxon>Pentapetalae</taxon>
        <taxon>asterids</taxon>
        <taxon>campanulids</taxon>
        <taxon>Asterales</taxon>
        <taxon>Asteraceae</taxon>
        <taxon>Carduoideae</taxon>
        <taxon>Cardueae</taxon>
        <taxon>Centaureinae</taxon>
        <taxon>Centaurea</taxon>
    </lineage>
</organism>
<keyword evidence="13 22" id="KW-0547">Nucleotide-binding</keyword>
<dbReference type="InterPro" id="IPR032675">
    <property type="entry name" value="LRR_dom_sf"/>
</dbReference>
<dbReference type="InterPro" id="IPR003591">
    <property type="entry name" value="Leu-rich_rpt_typical-subtyp"/>
</dbReference>
<keyword evidence="14" id="KW-0418">Kinase</keyword>
<keyword evidence="18" id="KW-0675">Receptor</keyword>
<feature type="domain" description="Protein kinase" evidence="24">
    <location>
        <begin position="1742"/>
        <end position="2039"/>
    </location>
</feature>
<dbReference type="InterPro" id="IPR011009">
    <property type="entry name" value="Kinase-like_dom_sf"/>
</dbReference>
<dbReference type="GO" id="GO:0005886">
    <property type="term" value="C:plasma membrane"/>
    <property type="evidence" value="ECO:0007669"/>
    <property type="project" value="UniProtKB-SubCell"/>
</dbReference>
<dbReference type="PRINTS" id="PR00019">
    <property type="entry name" value="LEURICHRPT"/>
</dbReference>
<dbReference type="PANTHER" id="PTHR27008:SF592">
    <property type="entry name" value="LEUCINE-RICH REPEAT RECEPTOR-LIKE PROTEIN KINASE FAMILY PROTEIN-RELATED"/>
    <property type="match status" value="1"/>
</dbReference>
<protein>
    <recommendedName>
        <fullName evidence="4">non-specific serine/threonine protein kinase</fullName>
        <ecNumber evidence="4">2.7.11.1</ecNumber>
    </recommendedName>
</protein>
<keyword evidence="7" id="KW-0597">Phosphoprotein</keyword>
<keyword evidence="17 23" id="KW-0472">Membrane</keyword>
<dbReference type="FunFam" id="3.80.10.10:FF:000095">
    <property type="entry name" value="LRR receptor-like serine/threonine-protein kinase GSO1"/>
    <property type="match status" value="1"/>
</dbReference>
<feature type="transmembrane region" description="Helical" evidence="23">
    <location>
        <begin position="1689"/>
        <end position="1711"/>
    </location>
</feature>
<keyword evidence="16 23" id="KW-1133">Transmembrane helix</keyword>
<evidence type="ECO:0000256" key="6">
    <source>
        <dbReference type="ARBA" id="ARBA00022527"/>
    </source>
</evidence>
<sequence>MESFIILFYSRENFFYTFSYKNPRFSIGIASVNEMCFLYTISSNALSCIILFCILSLVSSGDETDHLALLSVKKYIKSDPYQIMPLWNDSIHFCNWTCIMCGQRDQRVVSLDLGSRGFSGSISPAIGNLSFLKELFLENNSFTGIVPQEVGRLSRLRYLWLNNNSLSGEIPSNISHCPNLVELDLSVNSFTGVIPNEFESLSKLKSISLDSNKLVGEIPKFVGNFTSLATLSGRENHFQGNIPDTLGQLSNLWYFGFGVNNLSGILPLSFFNISSLTTIDLEDNLIGGNLPSDIAQKFLGLNALNVPKNKFSGSIPLSLSNATNLEFLALNYNAFIGSVPSFSTLQKLTFFGVDMNQLGNGRSDNLNFVSSLSNCTNLRHLAFGSNNLGGVLPRSLTNFTQLINLIIDKNLISGSIPSEIGQLLNIRRLFIGYNQFTGRIPDSIGNIRNLGVFSSRDNFLSGSIPSSLGNLTQLFALFLDGNKLVGTVPSDLSNCKRLQSLDLSRNNLSGYIPKGIFGLSSLTIGLDLSNNRFVGSLPTEVGLLQNLVMLDVSNNMMSGIIPFALGSCTSLVALDMAKNTIEGEIPTTFRLLRGLEFLDLSHNNLTGRIPEYLGDFVFLETLNLSVNLFGGKLPERGVFRNASMVSVSGNAKLCGGLPAFKLPKCSHDESSRKNQIPLSLLITIPIISVLLVLTLVLIFCWFCKRKKASTESSSEDENFPRVSYQSLHEATNGFSSANLIGSGNFSFVYKAILYLKKESRVVAVKVLKLAVHGADRSFIAECEALRNIKHRNLMKVITCCSSLDFQGNDFKALVYSYMVNGSLEDWLHQNRVVGLNFLQRLNIVIDLAGALDYIHHECGSLMIHCDIKPSNVLLDSDLVAHLSDFGLARFVHPDSSTSHTSSLGIKGTIGYAAPEYGMGSRLSTYGDIYSFGILILELFTGKRPTDDLFNDGLSLHSFVKMAIPDQVMEITDPVLFRTRQEENMATDARDSEMHDGIESCLTSVYGIGIACSTETPGDRIEISNALNQLQFVKKTFLKGRVTRRIRRNVKTSKFKKIKNVHIKKATPDEPLRCGTPKWTVSSEETDHMALLSVKKHITSDPYQIMPLWNDSIHFCNWTGIVCGIRHERVVTLNFRSCGFSGSISPAVGNLTFLRELLLQNNSFTGNIPPAVGRLSRLRRLNLSNNSLSGEIPSNISRCLNLVELDLRVNSFVASKHNPHSNDLTGEIPKFIGNFTSLTILSGSQNHFQGNIPNTLGQLSNLWYFNFGLNNLSGILPMSFFNISSLTTIGLVGNQIGGNLPSDIAQRCPGLKTLNVPANKFSGPIPLSLSNATYLEYLSLDENAFTGSVPNFSRLQRVMRFTVGRNQLGDGRSDNLHFVSSLANCTNLRIMGFEENNFGGVLPRSVSNFTLLTELTIAINLISGNIPFEIGQLVNIKKMFLFSNQFTGRIPDSIGKLGNLGKLSFRDNLLSGSIPSSLGNLTRLITLSLDGNKLEGIVPSSLSNCKGLQILDLSRNNLSGYIPKEIFSLSSLTIGLDLSDNRFVGSLPTEVGLLQNLVLFDVSNNMMSGVIPVSLGACMSLVALSMAGNTIEGEIPTSFRMLKGLEILDLSRNNLIGRIPEYLGDFLFLETLNLSFNRFDGKLPELGAFKNTSVVSISGNAKLCGGIPAFQLPKCSGEESSRKTQTPLSLLISIPTASVIFVLVLVVLFCWFCKRKKTSIESTEDEKFSRVSYQSLQEATDGFSSANLIGSGNFSSVYKAILYLKNEPQVVAVKVLKLAVHGADQSFIAECEALRSIRHRNLVKVLSCCSSLDFQGNDFKALVYPYMVNGSLEDWLHQNSVVGLNLLQRLNIVIDLAAALDYIHHQCGSLIIHCDIKPSNVLLDTDFVAHLSDFGLARFVHPDSSTTHTSSLGIKGTIGYAAPEYGMGSRVSTYGDVYSFGILILELFTGNRPTDDMFSDGLSLHSFVKLAIPDQVMEITDPVLFRTRKEENMAKDACDSEMHDGIEDCLTSIYGIGIACSAEMPGDRIEISNALDQLLFVKKTFLKGKAF</sequence>
<keyword evidence="26" id="KW-1185">Reference proteome</keyword>
<dbReference type="EC" id="2.7.11.1" evidence="4"/>
<evidence type="ECO:0000256" key="4">
    <source>
        <dbReference type="ARBA" id="ARBA00012513"/>
    </source>
</evidence>
<dbReference type="EMBL" id="JARYMX010000003">
    <property type="protein sequence ID" value="KAJ9559460.1"/>
    <property type="molecule type" value="Genomic_DNA"/>
</dbReference>
<evidence type="ECO:0000256" key="23">
    <source>
        <dbReference type="SAM" id="Phobius"/>
    </source>
</evidence>
<evidence type="ECO:0000256" key="11">
    <source>
        <dbReference type="ARBA" id="ARBA00022729"/>
    </source>
</evidence>
<dbReference type="Gene3D" id="1.10.510.10">
    <property type="entry name" value="Transferase(Phosphotransferase) domain 1"/>
    <property type="match status" value="2"/>
</dbReference>
<dbReference type="PROSITE" id="PS00108">
    <property type="entry name" value="PROTEIN_KINASE_ST"/>
    <property type="match status" value="2"/>
</dbReference>
<evidence type="ECO:0000256" key="12">
    <source>
        <dbReference type="ARBA" id="ARBA00022737"/>
    </source>
</evidence>
<evidence type="ECO:0000256" key="18">
    <source>
        <dbReference type="ARBA" id="ARBA00023170"/>
    </source>
</evidence>
<evidence type="ECO:0000256" key="22">
    <source>
        <dbReference type="PROSITE-ProRule" id="PRU10141"/>
    </source>
</evidence>
<evidence type="ECO:0000313" key="26">
    <source>
        <dbReference type="Proteomes" id="UP001172457"/>
    </source>
</evidence>
<evidence type="ECO:0000256" key="8">
    <source>
        <dbReference type="ARBA" id="ARBA00022614"/>
    </source>
</evidence>
<evidence type="ECO:0000256" key="3">
    <source>
        <dbReference type="ARBA" id="ARBA00008684"/>
    </source>
</evidence>
<dbReference type="InterPro" id="IPR001245">
    <property type="entry name" value="Ser-Thr/Tyr_kinase_cat_dom"/>
</dbReference>
<keyword evidence="19" id="KW-0325">Glycoprotein</keyword>
<keyword evidence="9" id="KW-0808">Transferase</keyword>
<comment type="similarity">
    <text evidence="3">Belongs to the protein kinase superfamily. Ser/Thr protein kinase family.</text>
</comment>
<dbReference type="GO" id="GO:0051707">
    <property type="term" value="P:response to other organism"/>
    <property type="evidence" value="ECO:0007669"/>
    <property type="project" value="UniProtKB-ARBA"/>
</dbReference>
<reference evidence="25" key="1">
    <citation type="submission" date="2023-03" db="EMBL/GenBank/DDBJ databases">
        <title>Chromosome-scale reference genome and RAD-based genetic map of yellow starthistle (Centaurea solstitialis) reveal putative structural variation and QTLs associated with invader traits.</title>
        <authorList>
            <person name="Reatini B."/>
            <person name="Cang F.A."/>
            <person name="Jiang Q."/>
            <person name="Mckibben M.T.W."/>
            <person name="Barker M.S."/>
            <person name="Rieseberg L.H."/>
            <person name="Dlugosch K.M."/>
        </authorList>
    </citation>
    <scope>NUCLEOTIDE SEQUENCE</scope>
    <source>
        <strain evidence="25">CAN-66</strain>
        <tissue evidence="25">Leaf</tissue>
    </source>
</reference>
<evidence type="ECO:0000256" key="14">
    <source>
        <dbReference type="ARBA" id="ARBA00022777"/>
    </source>
</evidence>
<evidence type="ECO:0000256" key="5">
    <source>
        <dbReference type="ARBA" id="ARBA00022475"/>
    </source>
</evidence>
<evidence type="ECO:0000256" key="20">
    <source>
        <dbReference type="ARBA" id="ARBA00047899"/>
    </source>
</evidence>
<evidence type="ECO:0000256" key="13">
    <source>
        <dbReference type="ARBA" id="ARBA00022741"/>
    </source>
</evidence>
<comment type="subcellular location">
    <subcellularLocation>
        <location evidence="1">Cell membrane</location>
        <topology evidence="1">Single-pass membrane protein</topology>
    </subcellularLocation>
    <subcellularLocation>
        <location evidence="2">Membrane</location>
        <topology evidence="2">Single-pass type I membrane protein</topology>
    </subcellularLocation>
</comment>
<accession>A0AA38WNZ1</accession>
<dbReference type="Pfam" id="PF08263">
    <property type="entry name" value="LRRNT_2"/>
    <property type="match status" value="2"/>
</dbReference>
<keyword evidence="10 23" id="KW-0812">Transmembrane</keyword>
<dbReference type="Gene3D" id="3.80.10.10">
    <property type="entry name" value="Ribonuclease Inhibitor"/>
    <property type="match status" value="7"/>
</dbReference>
<evidence type="ECO:0000256" key="15">
    <source>
        <dbReference type="ARBA" id="ARBA00022840"/>
    </source>
</evidence>
<dbReference type="SUPFAM" id="SSF52058">
    <property type="entry name" value="L domain-like"/>
    <property type="match status" value="4"/>
</dbReference>
<dbReference type="InterPro" id="IPR055414">
    <property type="entry name" value="LRR_R13L4/SHOC2-like"/>
</dbReference>
<dbReference type="Pfam" id="PF00560">
    <property type="entry name" value="LRR_1"/>
    <property type="match status" value="5"/>
</dbReference>
<feature type="domain" description="Protein kinase" evidence="24">
    <location>
        <begin position="734"/>
        <end position="1032"/>
    </location>
</feature>
<evidence type="ECO:0000256" key="19">
    <source>
        <dbReference type="ARBA" id="ARBA00023180"/>
    </source>
</evidence>
<evidence type="ECO:0000256" key="17">
    <source>
        <dbReference type="ARBA" id="ARBA00023136"/>
    </source>
</evidence>
<keyword evidence="11" id="KW-0732">Signal</keyword>
<dbReference type="Pfam" id="PF13855">
    <property type="entry name" value="LRR_8"/>
    <property type="match status" value="1"/>
</dbReference>
<dbReference type="SMART" id="SM00220">
    <property type="entry name" value="S_TKc"/>
    <property type="match status" value="2"/>
</dbReference>
<dbReference type="GO" id="GO:0005524">
    <property type="term" value="F:ATP binding"/>
    <property type="evidence" value="ECO:0007669"/>
    <property type="project" value="UniProtKB-UniRule"/>
</dbReference>
<name>A0AA38WNZ1_9ASTR</name>
<evidence type="ECO:0000256" key="7">
    <source>
        <dbReference type="ARBA" id="ARBA00022553"/>
    </source>
</evidence>
<feature type="binding site" evidence="22">
    <location>
        <position position="1773"/>
    </location>
    <ligand>
        <name>ATP</name>
        <dbReference type="ChEBI" id="CHEBI:30616"/>
    </ligand>
</feature>
<dbReference type="PROSITE" id="PS50011">
    <property type="entry name" value="PROTEIN_KINASE_DOM"/>
    <property type="match status" value="2"/>
</dbReference>
<keyword evidence="8" id="KW-0433">Leucine-rich repeat</keyword>
<dbReference type="InterPro" id="IPR001611">
    <property type="entry name" value="Leu-rich_rpt"/>
</dbReference>
<proteinExistence type="inferred from homology"/>
<gene>
    <name evidence="25" type="ORF">OSB04_014074</name>
</gene>
<dbReference type="InterPro" id="IPR000719">
    <property type="entry name" value="Prot_kinase_dom"/>
</dbReference>
<evidence type="ECO:0000256" key="1">
    <source>
        <dbReference type="ARBA" id="ARBA00004162"/>
    </source>
</evidence>
<dbReference type="FunFam" id="3.80.10.10:FF:000288">
    <property type="entry name" value="LRR receptor-like serine/threonine-protein kinase EFR"/>
    <property type="match status" value="2"/>
</dbReference>
<dbReference type="Pfam" id="PF23598">
    <property type="entry name" value="LRR_14"/>
    <property type="match status" value="1"/>
</dbReference>
<dbReference type="PANTHER" id="PTHR27008">
    <property type="entry name" value="OS04G0122200 PROTEIN"/>
    <property type="match status" value="1"/>
</dbReference>
<dbReference type="Pfam" id="PF07714">
    <property type="entry name" value="PK_Tyr_Ser-Thr"/>
    <property type="match status" value="2"/>
</dbReference>
<dbReference type="Proteomes" id="UP001172457">
    <property type="component" value="Chromosome 3"/>
</dbReference>
<dbReference type="GO" id="GO:0004674">
    <property type="term" value="F:protein serine/threonine kinase activity"/>
    <property type="evidence" value="ECO:0007669"/>
    <property type="project" value="UniProtKB-KW"/>
</dbReference>
<dbReference type="Gene3D" id="3.30.200.20">
    <property type="entry name" value="Phosphorylase Kinase, domain 1"/>
    <property type="match status" value="2"/>
</dbReference>
<dbReference type="FunFam" id="1.10.510.10:FF:000358">
    <property type="entry name" value="Putative leucine-rich repeat receptor-like serine/threonine-protein kinase"/>
    <property type="match status" value="2"/>
</dbReference>
<dbReference type="SUPFAM" id="SSF56112">
    <property type="entry name" value="Protein kinase-like (PK-like)"/>
    <property type="match status" value="2"/>
</dbReference>
<keyword evidence="12" id="KW-0677">Repeat</keyword>
<evidence type="ECO:0000256" key="9">
    <source>
        <dbReference type="ARBA" id="ARBA00022679"/>
    </source>
</evidence>
<feature type="transmembrane region" description="Helical" evidence="23">
    <location>
        <begin position="680"/>
        <end position="702"/>
    </location>
</feature>
<dbReference type="PROSITE" id="PS00107">
    <property type="entry name" value="PROTEIN_KINASE_ATP"/>
    <property type="match status" value="2"/>
</dbReference>
<evidence type="ECO:0000256" key="10">
    <source>
        <dbReference type="ARBA" id="ARBA00022692"/>
    </source>
</evidence>
<dbReference type="FunFam" id="3.80.10.10:FF:000565">
    <property type="entry name" value="Leucine-rich repeat receptor-like kinase protein FLORAL ORGAN NUMBER1"/>
    <property type="match status" value="1"/>
</dbReference>
<dbReference type="InterPro" id="IPR051809">
    <property type="entry name" value="Plant_receptor-like_S/T_kinase"/>
</dbReference>
<dbReference type="SMART" id="SM00369">
    <property type="entry name" value="LRR_TYP"/>
    <property type="match status" value="14"/>
</dbReference>
<comment type="caution">
    <text evidence="25">The sequence shown here is derived from an EMBL/GenBank/DDBJ whole genome shotgun (WGS) entry which is preliminary data.</text>
</comment>